<dbReference type="InterPro" id="IPR021104">
    <property type="entry name" value="KfrA_DNA-bd_N"/>
</dbReference>
<sequence>MARSGLSKSQVRTCREQLLAAGRYPSVDAVRLALGNTGSKSTIHRFLKELADEDTGRDAGSMREDTARSLHDFVEELADRLHGDAQQRIRQLEAAHREALLEKERELAALRATVARLEARLEALEEERGGFGFDSVDSFGRLDDGPRPAGQGFGVFNSRLAASRGGRDVSPFSMMAGGARSEAFDVDSMRPPALKFL</sequence>
<evidence type="ECO:0000259" key="2">
    <source>
        <dbReference type="Pfam" id="PF11740"/>
    </source>
</evidence>
<dbReference type="RefSeq" id="WP_258845270.1">
    <property type="nucleotide sequence ID" value="NZ_JANUGX010000009.1"/>
</dbReference>
<feature type="coiled-coil region" evidence="1">
    <location>
        <begin position="82"/>
        <end position="127"/>
    </location>
</feature>
<keyword evidence="1" id="KW-0175">Coiled coil</keyword>
<organism evidence="3 4">
    <name type="scientific">Massilia norwichensis</name>
    <dbReference type="NCBI Taxonomy" id="1442366"/>
    <lineage>
        <taxon>Bacteria</taxon>
        <taxon>Pseudomonadati</taxon>
        <taxon>Pseudomonadota</taxon>
        <taxon>Betaproteobacteria</taxon>
        <taxon>Burkholderiales</taxon>
        <taxon>Oxalobacteraceae</taxon>
        <taxon>Telluria group</taxon>
        <taxon>Massilia</taxon>
    </lineage>
</organism>
<reference evidence="3 4" key="1">
    <citation type="submission" date="2022-08" db="EMBL/GenBank/DDBJ databases">
        <title>Reclassification of Massilia species as members of the genera Telluria, Duganella, Pseudoduganella, Mokoshia gen. nov. and Zemynaea gen. nov. using orthogonal and non-orthogonal genome-based approaches.</title>
        <authorList>
            <person name="Bowman J.P."/>
        </authorList>
    </citation>
    <scope>NUCLEOTIDE SEQUENCE [LARGE SCALE GENOMIC DNA]</scope>
    <source>
        <strain evidence="3 4">LMG 28164</strain>
    </source>
</reference>
<gene>
    <name evidence="3" type="ORF">NX782_09835</name>
</gene>
<evidence type="ECO:0000313" key="4">
    <source>
        <dbReference type="Proteomes" id="UP001205560"/>
    </source>
</evidence>
<dbReference type="EMBL" id="JANUGX010000009">
    <property type="protein sequence ID" value="MCS0589508.1"/>
    <property type="molecule type" value="Genomic_DNA"/>
</dbReference>
<dbReference type="Pfam" id="PF11740">
    <property type="entry name" value="KfrA_N"/>
    <property type="match status" value="1"/>
</dbReference>
<feature type="domain" description="KfrA N-terminal DNA-binding" evidence="2">
    <location>
        <begin position="8"/>
        <end position="120"/>
    </location>
</feature>
<evidence type="ECO:0000313" key="3">
    <source>
        <dbReference type="EMBL" id="MCS0589508.1"/>
    </source>
</evidence>
<comment type="caution">
    <text evidence="3">The sequence shown here is derived from an EMBL/GenBank/DDBJ whole genome shotgun (WGS) entry which is preliminary data.</text>
</comment>
<accession>A0ABT2A5P0</accession>
<keyword evidence="4" id="KW-1185">Reference proteome</keyword>
<protein>
    <submittedName>
        <fullName evidence="3">DNA-binding protein</fullName>
    </submittedName>
</protein>
<keyword evidence="3" id="KW-0238">DNA-binding</keyword>
<name>A0ABT2A5P0_9BURK</name>
<proteinExistence type="predicted"/>
<dbReference type="GO" id="GO:0003677">
    <property type="term" value="F:DNA binding"/>
    <property type="evidence" value="ECO:0007669"/>
    <property type="project" value="UniProtKB-KW"/>
</dbReference>
<evidence type="ECO:0000256" key="1">
    <source>
        <dbReference type="SAM" id="Coils"/>
    </source>
</evidence>
<dbReference type="Proteomes" id="UP001205560">
    <property type="component" value="Unassembled WGS sequence"/>
</dbReference>